<feature type="compositionally biased region" description="Basic residues" evidence="1">
    <location>
        <begin position="215"/>
        <end position="231"/>
    </location>
</feature>
<dbReference type="Gene3D" id="1.20.58.160">
    <property type="match status" value="1"/>
</dbReference>
<feature type="compositionally biased region" description="Polar residues" evidence="1">
    <location>
        <begin position="376"/>
        <end position="391"/>
    </location>
</feature>
<feature type="region of interest" description="Disordered" evidence="1">
    <location>
        <begin position="1"/>
        <end position="44"/>
    </location>
</feature>
<feature type="compositionally biased region" description="Polar residues" evidence="1">
    <location>
        <begin position="10"/>
        <end position="20"/>
    </location>
</feature>
<organism evidence="3 4">
    <name type="scientific">Ramalina farinacea</name>
    <dbReference type="NCBI Taxonomy" id="258253"/>
    <lineage>
        <taxon>Eukaryota</taxon>
        <taxon>Fungi</taxon>
        <taxon>Dikarya</taxon>
        <taxon>Ascomycota</taxon>
        <taxon>Pezizomycotina</taxon>
        <taxon>Lecanoromycetes</taxon>
        <taxon>OSLEUM clade</taxon>
        <taxon>Lecanoromycetidae</taxon>
        <taxon>Lecanorales</taxon>
        <taxon>Lecanorineae</taxon>
        <taxon>Ramalinaceae</taxon>
        <taxon>Ramalina</taxon>
    </lineage>
</organism>
<dbReference type="InterPro" id="IPR008942">
    <property type="entry name" value="ENTH_VHS"/>
</dbReference>
<feature type="compositionally biased region" description="Low complexity" evidence="1">
    <location>
        <begin position="200"/>
        <end position="210"/>
    </location>
</feature>
<dbReference type="SUPFAM" id="SSF48464">
    <property type="entry name" value="ENTH/VHS domain"/>
    <property type="match status" value="1"/>
</dbReference>
<dbReference type="AlphaFoldDB" id="A0AA43QK04"/>
<feature type="region of interest" description="Disordered" evidence="1">
    <location>
        <begin position="368"/>
        <end position="462"/>
    </location>
</feature>
<dbReference type="InterPro" id="IPR045007">
    <property type="entry name" value="LSB5"/>
</dbReference>
<feature type="region of interest" description="Disordered" evidence="1">
    <location>
        <begin position="179"/>
        <end position="252"/>
    </location>
</feature>
<name>A0AA43QK04_9LECA</name>
<feature type="compositionally biased region" description="Basic and acidic residues" evidence="1">
    <location>
        <begin position="24"/>
        <end position="39"/>
    </location>
</feature>
<evidence type="ECO:0000256" key="1">
    <source>
        <dbReference type="SAM" id="MobiDB-lite"/>
    </source>
</evidence>
<evidence type="ECO:0000313" key="4">
    <source>
        <dbReference type="Proteomes" id="UP001161017"/>
    </source>
</evidence>
<dbReference type="Gene3D" id="1.25.40.90">
    <property type="match status" value="1"/>
</dbReference>
<dbReference type="GO" id="GO:0007015">
    <property type="term" value="P:actin filament organization"/>
    <property type="evidence" value="ECO:0007669"/>
    <property type="project" value="InterPro"/>
</dbReference>
<dbReference type="PANTHER" id="PTHR47789">
    <property type="entry name" value="LAS SEVENTEEN-BINDING PROTEIN 5"/>
    <property type="match status" value="1"/>
</dbReference>
<feature type="compositionally biased region" description="Basic and acidic residues" evidence="1">
    <location>
        <begin position="179"/>
        <end position="188"/>
    </location>
</feature>
<dbReference type="Proteomes" id="UP001161017">
    <property type="component" value="Unassembled WGS sequence"/>
</dbReference>
<reference evidence="3" key="1">
    <citation type="journal article" date="2023" name="Genome Biol. Evol.">
        <title>First Whole Genome Sequence and Flow Cytometry Genome Size Data for the Lichen-Forming Fungus Ramalina farinacea (Ascomycota).</title>
        <authorList>
            <person name="Llewellyn T."/>
            <person name="Mian S."/>
            <person name="Hill R."/>
            <person name="Leitch I.J."/>
            <person name="Gaya E."/>
        </authorList>
    </citation>
    <scope>NUCLEOTIDE SEQUENCE</scope>
    <source>
        <strain evidence="3">LIQ254RAFAR</strain>
    </source>
</reference>
<protein>
    <recommendedName>
        <fullName evidence="2">GAT domain-containing protein</fullName>
    </recommendedName>
</protein>
<evidence type="ECO:0000313" key="3">
    <source>
        <dbReference type="EMBL" id="MDI1487917.1"/>
    </source>
</evidence>
<proteinExistence type="predicted"/>
<dbReference type="SUPFAM" id="SSF89009">
    <property type="entry name" value="GAT-like domain"/>
    <property type="match status" value="1"/>
</dbReference>
<dbReference type="GO" id="GO:0035091">
    <property type="term" value="F:phosphatidylinositol binding"/>
    <property type="evidence" value="ECO:0007669"/>
    <property type="project" value="InterPro"/>
</dbReference>
<sequence>MHKRLWGSINRRNSGTSSLSPPDLRLRHGTGDISEKAIPDGDSPEATVARGVRLFCESGGPNNTGDEVLHLPTVVEAAESSPAAAGQAALAIRKFLSSKNHQRAYVQYNSIMLVRILADNPGKTFTRNIDARFVTAVKELLREGRDMSVQQILRETLESFETQKPDDETLAGLREMWKKEKAKQEKRSGMQPGARVNNPQTYQQQVQQQQNYFARSHHHHNPNAPPHHQRAPKSLPPPSELAQRSKRPLPPEVLRNELIKEFVERCQSASRSMQTYIHSDAPAPDEDTLLTLIETNDQLATAMSRHQRALLQARRLTSAGGVAGQGGWNSGGGLFATSAANGPAAGQPAGGGGSGQMNGVGGLPMTAGGGGAFMSPPSNQRFLQHSSSGADQANPFGDHNEARDQGGPSMHAPTAPPMQMEYGLPPAGVAVPEAGGMDGTPSRGLDELQQQQQQPRKPRYRF</sequence>
<dbReference type="GO" id="GO:0030479">
    <property type="term" value="C:actin cortical patch"/>
    <property type="evidence" value="ECO:0007669"/>
    <property type="project" value="TreeGrafter"/>
</dbReference>
<evidence type="ECO:0000259" key="2">
    <source>
        <dbReference type="Pfam" id="PF03127"/>
    </source>
</evidence>
<dbReference type="Pfam" id="PF03127">
    <property type="entry name" value="GAT"/>
    <property type="match status" value="1"/>
</dbReference>
<feature type="domain" description="GAT" evidence="2">
    <location>
        <begin position="251"/>
        <end position="311"/>
    </location>
</feature>
<dbReference type="GO" id="GO:0043130">
    <property type="term" value="F:ubiquitin binding"/>
    <property type="evidence" value="ECO:0007669"/>
    <property type="project" value="InterPro"/>
</dbReference>
<dbReference type="InterPro" id="IPR038425">
    <property type="entry name" value="GAT_sf"/>
</dbReference>
<comment type="caution">
    <text evidence="3">The sequence shown here is derived from an EMBL/GenBank/DDBJ whole genome shotgun (WGS) entry which is preliminary data.</text>
</comment>
<dbReference type="EMBL" id="JAPUFD010000006">
    <property type="protein sequence ID" value="MDI1487917.1"/>
    <property type="molecule type" value="Genomic_DNA"/>
</dbReference>
<dbReference type="CDD" id="cd21383">
    <property type="entry name" value="GAT_GGA_Tom1-like"/>
    <property type="match status" value="1"/>
</dbReference>
<keyword evidence="4" id="KW-1185">Reference proteome</keyword>
<gene>
    <name evidence="3" type="ORF">OHK93_007191</name>
</gene>
<dbReference type="GO" id="GO:0006897">
    <property type="term" value="P:endocytosis"/>
    <property type="evidence" value="ECO:0007669"/>
    <property type="project" value="InterPro"/>
</dbReference>
<dbReference type="InterPro" id="IPR004152">
    <property type="entry name" value="GAT_dom"/>
</dbReference>
<dbReference type="GO" id="GO:0051666">
    <property type="term" value="P:actin cortical patch localization"/>
    <property type="evidence" value="ECO:0007669"/>
    <property type="project" value="TreeGrafter"/>
</dbReference>
<dbReference type="PANTHER" id="PTHR47789:SF2">
    <property type="entry name" value="VHS DOMAIN-CONTAINING PROTEIN"/>
    <property type="match status" value="1"/>
</dbReference>
<accession>A0AA43QK04</accession>